<dbReference type="Proteomes" id="UP000196138">
    <property type="component" value="Chromosome"/>
</dbReference>
<dbReference type="AlphaFoldDB" id="A0A1Y0EK88"/>
<dbReference type="InterPro" id="IPR001452">
    <property type="entry name" value="SH3_domain"/>
</dbReference>
<gene>
    <name evidence="3" type="ORF">CCO03_02950</name>
</gene>
<dbReference type="InterPro" id="IPR036028">
    <property type="entry name" value="SH3-like_dom_sf"/>
</dbReference>
<dbReference type="PIRSF" id="PIRSF034961">
    <property type="entry name" value="UCP034961_SH3_2"/>
    <property type="match status" value="1"/>
</dbReference>
<dbReference type="PROSITE" id="PS50002">
    <property type="entry name" value="SH3"/>
    <property type="match status" value="1"/>
</dbReference>
<feature type="domain" description="SH3" evidence="2">
    <location>
        <begin position="64"/>
        <end position="121"/>
    </location>
</feature>
<dbReference type="EMBL" id="CP021455">
    <property type="protein sequence ID" value="ARU03779.1"/>
    <property type="molecule type" value="Genomic_DNA"/>
</dbReference>
<organism evidence="3 4">
    <name type="scientific">Comamonas serinivorans</name>
    <dbReference type="NCBI Taxonomy" id="1082851"/>
    <lineage>
        <taxon>Bacteria</taxon>
        <taxon>Pseudomonadati</taxon>
        <taxon>Pseudomonadota</taxon>
        <taxon>Betaproteobacteria</taxon>
        <taxon>Burkholderiales</taxon>
        <taxon>Comamonadaceae</taxon>
        <taxon>Comamonas</taxon>
    </lineage>
</organism>
<dbReference type="RefSeq" id="WP_087277046.1">
    <property type="nucleotide sequence ID" value="NZ_CP021455.1"/>
</dbReference>
<dbReference type="OrthoDB" id="1030757at2"/>
<keyword evidence="1" id="KW-0728">SH3 domain</keyword>
<sequence length="131" mass="14449">MAPQPYLVIEGHVSEYPEPITFEAGALLTVGETYQGPEGWDNWLFCETPGQPGGWVPRQILEMSQDTLARARESYTARELEVQQGDVLWGSRVLNGWVWCDSARTPTSGWVPLAKLQALHASNPHNAGGES</sequence>
<evidence type="ECO:0000259" key="2">
    <source>
        <dbReference type="PROSITE" id="PS50002"/>
    </source>
</evidence>
<proteinExistence type="predicted"/>
<evidence type="ECO:0000313" key="4">
    <source>
        <dbReference type="Proteomes" id="UP000196138"/>
    </source>
</evidence>
<dbReference type="Pfam" id="PF07653">
    <property type="entry name" value="SH3_2"/>
    <property type="match status" value="1"/>
</dbReference>
<dbReference type="KEGG" id="cser:CCO03_02950"/>
<protein>
    <submittedName>
        <fullName evidence="3">Ligand-binding protein SH3</fullName>
    </submittedName>
</protein>
<reference evidence="3 4" key="1">
    <citation type="submission" date="2017-05" db="EMBL/GenBank/DDBJ databases">
        <authorList>
            <person name="Song R."/>
            <person name="Chenine A.L."/>
            <person name="Ruprecht R.M."/>
        </authorList>
    </citation>
    <scope>NUCLEOTIDE SEQUENCE [LARGE SCALE GENOMIC DNA]</scope>
    <source>
        <strain evidence="3 4">DSM 26136</strain>
    </source>
</reference>
<dbReference type="SUPFAM" id="SSF50044">
    <property type="entry name" value="SH3-domain"/>
    <property type="match status" value="2"/>
</dbReference>
<evidence type="ECO:0000313" key="3">
    <source>
        <dbReference type="EMBL" id="ARU03779.1"/>
    </source>
</evidence>
<name>A0A1Y0EK88_9BURK</name>
<keyword evidence="4" id="KW-1185">Reference proteome</keyword>
<accession>A0A1Y0EK88</accession>
<evidence type="ECO:0000256" key="1">
    <source>
        <dbReference type="ARBA" id="ARBA00022443"/>
    </source>
</evidence>
<dbReference type="InterPro" id="IPR014593">
    <property type="entry name" value="UCP034961_SH3_2"/>
</dbReference>